<reference evidence="19 20" key="1">
    <citation type="submission" date="2020-05" db="EMBL/GenBank/DDBJ databases">
        <authorList>
            <person name="Campoy J."/>
            <person name="Schneeberger K."/>
            <person name="Spophaly S."/>
        </authorList>
    </citation>
    <scope>NUCLEOTIDE SEQUENCE [LARGE SCALE GENOMIC DNA]</scope>
    <source>
        <strain evidence="19">PruArmRojPasFocal</strain>
    </source>
</reference>
<keyword evidence="11" id="KW-0206">Cytoskeleton</keyword>
<dbReference type="GO" id="GO:0047617">
    <property type="term" value="F:fatty acyl-CoA hydrolase activity"/>
    <property type="evidence" value="ECO:0007669"/>
    <property type="project" value="InterPro"/>
</dbReference>
<evidence type="ECO:0000256" key="15">
    <source>
        <dbReference type="ARBA" id="ARBA00064709"/>
    </source>
</evidence>
<evidence type="ECO:0000313" key="19">
    <source>
        <dbReference type="EMBL" id="CAB4282323.1"/>
    </source>
</evidence>
<evidence type="ECO:0000256" key="3">
    <source>
        <dbReference type="ARBA" id="ARBA00004186"/>
    </source>
</evidence>
<dbReference type="Gene3D" id="3.10.129.10">
    <property type="entry name" value="Hotdog Thioesterase"/>
    <property type="match status" value="1"/>
</dbReference>
<dbReference type="GO" id="GO:0006629">
    <property type="term" value="P:lipid metabolic process"/>
    <property type="evidence" value="ECO:0007669"/>
    <property type="project" value="UniProtKB-KW"/>
</dbReference>
<dbReference type="CDD" id="cd03443">
    <property type="entry name" value="PaaI_thioesterase"/>
    <property type="match status" value="1"/>
</dbReference>
<evidence type="ECO:0000256" key="12">
    <source>
        <dbReference type="ARBA" id="ARBA00023242"/>
    </source>
</evidence>
<gene>
    <name evidence="19" type="ORF">CURHAP_LOCUS35715</name>
</gene>
<evidence type="ECO:0000256" key="13">
    <source>
        <dbReference type="ARBA" id="ARBA00052976"/>
    </source>
</evidence>
<comment type="function">
    <text evidence="14">Catalyzes the hydrolysis of acyl-CoAs into free fatty acids and coenzyme A (CoASH), regulating their respective intracellular levels. Has acyl-CoA thioesterase activity towards medium (C12) and long-chain (C18) fatty acyl-CoA substrates. Can also hydrolyze 3-hydroxyphenylacetyl-CoA and 3,4-dihydroxyphenylacetyl-CoA (in vitro). May play a role in controlling adaptive thermogenesis.</text>
</comment>
<dbReference type="PANTHER" id="PTHR21660:SF8">
    <property type="entry name" value="OS02G0521700 PROTEIN"/>
    <property type="match status" value="1"/>
</dbReference>
<comment type="catalytic activity">
    <reaction evidence="13">
        <text>a fatty acyl-CoA + H2O = a fatty acid + CoA + H(+)</text>
        <dbReference type="Rhea" id="RHEA:16781"/>
        <dbReference type="ChEBI" id="CHEBI:15377"/>
        <dbReference type="ChEBI" id="CHEBI:15378"/>
        <dbReference type="ChEBI" id="CHEBI:28868"/>
        <dbReference type="ChEBI" id="CHEBI:57287"/>
        <dbReference type="ChEBI" id="CHEBI:77636"/>
    </reaction>
    <physiologicalReaction direction="left-to-right" evidence="13">
        <dbReference type="Rhea" id="RHEA:16782"/>
    </physiologicalReaction>
</comment>
<organism evidence="19 20">
    <name type="scientific">Prunus armeniaca</name>
    <name type="common">Apricot</name>
    <name type="synonym">Armeniaca vulgaris</name>
    <dbReference type="NCBI Taxonomy" id="36596"/>
    <lineage>
        <taxon>Eukaryota</taxon>
        <taxon>Viridiplantae</taxon>
        <taxon>Streptophyta</taxon>
        <taxon>Embryophyta</taxon>
        <taxon>Tracheophyta</taxon>
        <taxon>Spermatophyta</taxon>
        <taxon>Magnoliopsida</taxon>
        <taxon>eudicotyledons</taxon>
        <taxon>Gunneridae</taxon>
        <taxon>Pentapetalae</taxon>
        <taxon>rosids</taxon>
        <taxon>fabids</taxon>
        <taxon>Rosales</taxon>
        <taxon>Rosaceae</taxon>
        <taxon>Amygdaloideae</taxon>
        <taxon>Amygdaleae</taxon>
        <taxon>Prunus</taxon>
    </lineage>
</organism>
<dbReference type="GO" id="GO:0005819">
    <property type="term" value="C:spindle"/>
    <property type="evidence" value="ECO:0007669"/>
    <property type="project" value="UniProtKB-SubCell"/>
</dbReference>
<dbReference type="InterPro" id="IPR029069">
    <property type="entry name" value="HotDog_dom_sf"/>
</dbReference>
<keyword evidence="8" id="KW-0007">Acetylation</keyword>
<dbReference type="Proteomes" id="UP000507222">
    <property type="component" value="Unassembled WGS sequence"/>
</dbReference>
<protein>
    <recommendedName>
        <fullName evidence="16">Acyl-coenzyme A thioesterase 13</fullName>
    </recommendedName>
    <alternativeName>
        <fullName evidence="17">Hotdog-fold thioesterase superfamily member 2</fullName>
    </alternativeName>
    <alternativeName>
        <fullName evidence="18">Thioesterase superfamily member 2</fullName>
    </alternativeName>
</protein>
<evidence type="ECO:0000313" key="20">
    <source>
        <dbReference type="Proteomes" id="UP000507222"/>
    </source>
</evidence>
<dbReference type="PANTHER" id="PTHR21660">
    <property type="entry name" value="THIOESTERASE SUPERFAMILY MEMBER-RELATED"/>
    <property type="match status" value="1"/>
</dbReference>
<dbReference type="AlphaFoldDB" id="A0A6J5V2A0"/>
<keyword evidence="6" id="KW-0963">Cytoplasm</keyword>
<evidence type="ECO:0000256" key="1">
    <source>
        <dbReference type="ARBA" id="ARBA00004123"/>
    </source>
</evidence>
<keyword evidence="9" id="KW-0443">Lipid metabolism</keyword>
<comment type="subunit">
    <text evidence="15">Homotetramer. Interacts with PCTP.</text>
</comment>
<keyword evidence="12" id="KW-0539">Nucleus</keyword>
<evidence type="ECO:0000256" key="10">
    <source>
        <dbReference type="ARBA" id="ARBA00023128"/>
    </source>
</evidence>
<dbReference type="GO" id="GO:0005739">
    <property type="term" value="C:mitochondrion"/>
    <property type="evidence" value="ECO:0007669"/>
    <property type="project" value="UniProtKB-SubCell"/>
</dbReference>
<evidence type="ECO:0000256" key="11">
    <source>
        <dbReference type="ARBA" id="ARBA00023212"/>
    </source>
</evidence>
<dbReference type="InterPro" id="IPR039298">
    <property type="entry name" value="ACOT13"/>
</dbReference>
<evidence type="ECO:0000256" key="17">
    <source>
        <dbReference type="ARBA" id="ARBA00081533"/>
    </source>
</evidence>
<sequence>MDPNDEGKMERAKKFLGLSQDESEAVSRLAVPERQAGEGKSFYDTFALAGNRVVRVEPGLIVCNFKVPPRLTDRTGKLASGAIANLVDVAGISVDFVEGLPMNVSVDMSISHLSTAKLDDELEIISKRLGQRGGCTGALVLVRNKATGEIIAEGRLSMFRTQASSKL</sequence>
<dbReference type="GO" id="GO:0005634">
    <property type="term" value="C:nucleus"/>
    <property type="evidence" value="ECO:0007669"/>
    <property type="project" value="UniProtKB-SubCell"/>
</dbReference>
<keyword evidence="10" id="KW-0496">Mitochondrion</keyword>
<accession>A0A6J5V2A0</accession>
<proteinExistence type="inferred from homology"/>
<evidence type="ECO:0000256" key="16">
    <source>
        <dbReference type="ARBA" id="ARBA00067273"/>
    </source>
</evidence>
<evidence type="ECO:0000256" key="2">
    <source>
        <dbReference type="ARBA" id="ARBA00004173"/>
    </source>
</evidence>
<evidence type="ECO:0000256" key="8">
    <source>
        <dbReference type="ARBA" id="ARBA00022990"/>
    </source>
</evidence>
<comment type="similarity">
    <text evidence="5">Belongs to the thioesterase PaaI family.</text>
</comment>
<keyword evidence="7" id="KW-0378">Hydrolase</keyword>
<evidence type="ECO:0000256" key="7">
    <source>
        <dbReference type="ARBA" id="ARBA00022801"/>
    </source>
</evidence>
<evidence type="ECO:0000256" key="5">
    <source>
        <dbReference type="ARBA" id="ARBA00008324"/>
    </source>
</evidence>
<name>A0A6J5V2A0_PRUAR</name>
<dbReference type="EMBL" id="CAEKDK010000006">
    <property type="protein sequence ID" value="CAB4282323.1"/>
    <property type="molecule type" value="Genomic_DNA"/>
</dbReference>
<dbReference type="SUPFAM" id="SSF54637">
    <property type="entry name" value="Thioesterase/thiol ester dehydrase-isomerase"/>
    <property type="match status" value="1"/>
</dbReference>
<comment type="subcellular location">
    <subcellularLocation>
        <location evidence="3">Cytoplasm</location>
        <location evidence="3">Cytoskeleton</location>
        <location evidence="3">Spindle</location>
    </subcellularLocation>
    <subcellularLocation>
        <location evidence="4">Cytoplasm</location>
        <location evidence="4">Cytosol</location>
    </subcellularLocation>
    <subcellularLocation>
        <location evidence="2">Mitochondrion</location>
    </subcellularLocation>
    <subcellularLocation>
        <location evidence="1">Nucleus</location>
    </subcellularLocation>
</comment>
<evidence type="ECO:0000256" key="14">
    <source>
        <dbReference type="ARBA" id="ARBA00058205"/>
    </source>
</evidence>
<dbReference type="FunFam" id="3.10.129.10:FF:000021">
    <property type="entry name" value="Acyl-coenzyme A thioesterase 13"/>
    <property type="match status" value="1"/>
</dbReference>
<evidence type="ECO:0000256" key="9">
    <source>
        <dbReference type="ARBA" id="ARBA00023098"/>
    </source>
</evidence>
<evidence type="ECO:0000256" key="4">
    <source>
        <dbReference type="ARBA" id="ARBA00004514"/>
    </source>
</evidence>
<evidence type="ECO:0000256" key="6">
    <source>
        <dbReference type="ARBA" id="ARBA00022490"/>
    </source>
</evidence>
<evidence type="ECO:0000256" key="18">
    <source>
        <dbReference type="ARBA" id="ARBA00083956"/>
    </source>
</evidence>
<dbReference type="GO" id="GO:0005829">
    <property type="term" value="C:cytosol"/>
    <property type="evidence" value="ECO:0007669"/>
    <property type="project" value="UniProtKB-SubCell"/>
</dbReference>